<dbReference type="PRINTS" id="PR00320">
    <property type="entry name" value="GPROTEINBRPT"/>
</dbReference>
<dbReference type="Pfam" id="PF20703">
    <property type="entry name" value="nSTAND1"/>
    <property type="match status" value="1"/>
</dbReference>
<evidence type="ECO:0000313" key="7">
    <source>
        <dbReference type="EMBL" id="BCL28741.1"/>
    </source>
</evidence>
<evidence type="ECO:0000313" key="8">
    <source>
        <dbReference type="Proteomes" id="UP000516444"/>
    </source>
</evidence>
<dbReference type="SUPFAM" id="SSF52540">
    <property type="entry name" value="P-loop containing nucleoside triphosphate hydrolases"/>
    <property type="match status" value="1"/>
</dbReference>
<dbReference type="RefSeq" id="WP_190850936.1">
    <property type="nucleotide sequence ID" value="NZ_AP023440.1"/>
</dbReference>
<protein>
    <recommendedName>
        <fullName evidence="6">HTH cro/C1-type domain-containing protein</fullName>
    </recommendedName>
</protein>
<evidence type="ECO:0000256" key="2">
    <source>
        <dbReference type="ARBA" id="ARBA00022737"/>
    </source>
</evidence>
<dbReference type="InterPro" id="IPR019775">
    <property type="entry name" value="WD40_repeat_CS"/>
</dbReference>
<dbReference type="PROSITE" id="PS50082">
    <property type="entry name" value="WD_REPEATS_2"/>
    <property type="match status" value="5"/>
</dbReference>
<evidence type="ECO:0000256" key="4">
    <source>
        <dbReference type="SAM" id="MobiDB-lite"/>
    </source>
</evidence>
<dbReference type="KEGG" id="sgm:GCM10017557_36000"/>
<dbReference type="Proteomes" id="UP000516444">
    <property type="component" value="Chromosome"/>
</dbReference>
<dbReference type="SUPFAM" id="SSF50978">
    <property type="entry name" value="WD40 repeat-like"/>
    <property type="match status" value="1"/>
</dbReference>
<evidence type="ECO:0000256" key="5">
    <source>
        <dbReference type="SAM" id="Phobius"/>
    </source>
</evidence>
<keyword evidence="5" id="KW-1133">Transmembrane helix</keyword>
<dbReference type="InterPro" id="IPR001680">
    <property type="entry name" value="WD40_rpt"/>
</dbReference>
<dbReference type="PROSITE" id="PS50294">
    <property type="entry name" value="WD_REPEATS_REGION"/>
    <property type="match status" value="5"/>
</dbReference>
<evidence type="ECO:0000256" key="1">
    <source>
        <dbReference type="ARBA" id="ARBA00022574"/>
    </source>
</evidence>
<accession>A0A7G1P252</accession>
<dbReference type="InterPro" id="IPR049052">
    <property type="entry name" value="nSTAND1"/>
</dbReference>
<dbReference type="InterPro" id="IPR036322">
    <property type="entry name" value="WD40_repeat_dom_sf"/>
</dbReference>
<name>A0A7G1P252_9ACTN</name>
<dbReference type="CDD" id="cd00093">
    <property type="entry name" value="HTH_XRE"/>
    <property type="match status" value="1"/>
</dbReference>
<feature type="repeat" description="WD" evidence="3">
    <location>
        <begin position="825"/>
        <end position="859"/>
    </location>
</feature>
<feature type="domain" description="HTH cro/C1-type" evidence="6">
    <location>
        <begin position="21"/>
        <end position="77"/>
    </location>
</feature>
<sequence>MPRGERPLDPDGGPLAEFAAGLRKLRERAGRPTYRDLARNAHYGIATLSSAAAGRQLPSLAVTLAYVRACGGDEREWTLIWRRTADAYTGADLSAGMPADRSASASAGMPAEGGAESRTRKNVKPPYVGLAAFGEADSDVFFGREKVTETFVEHLKEKRLLVLFGASGSGKSSVLRAGVIPAFSGVPSLVFTPGSHPLEECALRLAARAGVDPGPVHAALTAEPHTFHRTVRKILAGRQETDSAADELLVVVDQFEEVFTVCRDARERERFVAALLHAAQAPDSRTRVAVAVRSDFYTHCTRLPGLVDVLPHAHRPVGPMTAEELRAAIVRPAARSRLTVEGALLTTLLADAHGRPGALPLLSHALLETWRRRRGNALTLAGYRAAGGFEGALTQTAEVFHQALSDSRRKAARRLFLRLVALGEGTEDTKRRVPRQELDSGPDTEFVLEQATRARLLTADGDHVEIAHEALIRCWPRLGGWLEEDRGQERLHRALTEATTLWESLDRDPDTLYRGVRLAAAKDLPPQALTARERVFLDACEAAAQEAQRLDRRRLRRLGRLVAALVVLLVCAVAAVGFAVRAQDTVTRQRNEAVVLRAADASVRLSPHNPSLAAQIALAAYRKAPQQRTRDALLSTLSVAAAGPRPIGRTPAGYQPAVTTDGRMLAMADGPHTVLWDMTDPRRPRRLGTIDGDGAGLNFIEFTPHGDTLIGAGHDHTLRLWDVSDPMRPRLLSKRPTRHSDAVYAVAVRGDGRMAATSSYDDTVRLWDLTDPARPRALDTLTGHRGNVKPVAFSADGTTLASGSDDGTVRIWDATRPPHATIAVLKGHKHFVDALAYSPDGRTLLSGSDDRTAKLWDISDLPRHRELGELARHADVVAGVAFAPHGRTAVTVGVDGTVNAWDVTDRTRPTALAALTNPGGSVKEVRYLAADGTILTVTAHRSVQVWYTDLDRVLADACDRVHGTITRAQWTRHFPRLDYTPPCSHRPS</sequence>
<feature type="repeat" description="WD" evidence="3">
    <location>
        <begin position="690"/>
        <end position="724"/>
    </location>
</feature>
<dbReference type="Pfam" id="PF00400">
    <property type="entry name" value="WD40"/>
    <property type="match status" value="5"/>
</dbReference>
<dbReference type="Gene3D" id="2.130.10.10">
    <property type="entry name" value="YVTN repeat-like/Quinoprotein amine dehydrogenase"/>
    <property type="match status" value="2"/>
</dbReference>
<dbReference type="SMART" id="SM00320">
    <property type="entry name" value="WD40"/>
    <property type="match status" value="6"/>
</dbReference>
<keyword evidence="1 3" id="KW-0853">WD repeat</keyword>
<dbReference type="EMBL" id="AP023440">
    <property type="protein sequence ID" value="BCL28741.1"/>
    <property type="molecule type" value="Genomic_DNA"/>
</dbReference>
<dbReference type="InterPro" id="IPR015943">
    <property type="entry name" value="WD40/YVTN_repeat-like_dom_sf"/>
</dbReference>
<feature type="region of interest" description="Disordered" evidence="4">
    <location>
        <begin position="98"/>
        <end position="120"/>
    </location>
</feature>
<dbReference type="AlphaFoldDB" id="A0A7G1P252"/>
<feature type="repeat" description="WD" evidence="3">
    <location>
        <begin position="870"/>
        <end position="911"/>
    </location>
</feature>
<dbReference type="PANTHER" id="PTHR22847">
    <property type="entry name" value="WD40 REPEAT PROTEIN"/>
    <property type="match status" value="1"/>
</dbReference>
<keyword evidence="2" id="KW-0677">Repeat</keyword>
<dbReference type="CDD" id="cd00200">
    <property type="entry name" value="WD40"/>
    <property type="match status" value="1"/>
</dbReference>
<dbReference type="Gene3D" id="3.40.50.300">
    <property type="entry name" value="P-loop containing nucleotide triphosphate hydrolases"/>
    <property type="match status" value="1"/>
</dbReference>
<reference evidence="7 8" key="1">
    <citation type="journal article" date="2014" name="Int. J. Syst. Evol. Microbiol.">
        <title>Complete genome sequence of Corynebacterium casei LMG S-19264T (=DSM 44701T), isolated from a smear-ripened cheese.</title>
        <authorList>
            <consortium name="US DOE Joint Genome Institute (JGI-PGF)"/>
            <person name="Walter F."/>
            <person name="Albersmeier A."/>
            <person name="Kalinowski J."/>
            <person name="Ruckert C."/>
        </authorList>
    </citation>
    <scope>NUCLEOTIDE SEQUENCE [LARGE SCALE GENOMIC DNA]</scope>
    <source>
        <strain evidence="7 8">JCM 4677</strain>
    </source>
</reference>
<dbReference type="SMART" id="SM00530">
    <property type="entry name" value="HTH_XRE"/>
    <property type="match status" value="1"/>
</dbReference>
<keyword evidence="5" id="KW-0472">Membrane</keyword>
<dbReference type="InterPro" id="IPR020472">
    <property type="entry name" value="WD40_PAC1"/>
</dbReference>
<dbReference type="PANTHER" id="PTHR22847:SF637">
    <property type="entry name" value="WD REPEAT DOMAIN 5B"/>
    <property type="match status" value="1"/>
</dbReference>
<dbReference type="PROSITE" id="PS00678">
    <property type="entry name" value="WD_REPEATS_1"/>
    <property type="match status" value="4"/>
</dbReference>
<keyword evidence="8" id="KW-1185">Reference proteome</keyword>
<keyword evidence="5" id="KW-0812">Transmembrane</keyword>
<feature type="transmembrane region" description="Helical" evidence="5">
    <location>
        <begin position="558"/>
        <end position="580"/>
    </location>
</feature>
<feature type="repeat" description="WD" evidence="3">
    <location>
        <begin position="781"/>
        <end position="813"/>
    </location>
</feature>
<evidence type="ECO:0000256" key="3">
    <source>
        <dbReference type="PROSITE-ProRule" id="PRU00221"/>
    </source>
</evidence>
<evidence type="ECO:0000259" key="6">
    <source>
        <dbReference type="SMART" id="SM00530"/>
    </source>
</evidence>
<feature type="repeat" description="WD" evidence="3">
    <location>
        <begin position="736"/>
        <end position="777"/>
    </location>
</feature>
<organism evidence="7 8">
    <name type="scientific">Streptomyces aurantiacus</name>
    <dbReference type="NCBI Taxonomy" id="47760"/>
    <lineage>
        <taxon>Bacteria</taxon>
        <taxon>Bacillati</taxon>
        <taxon>Actinomycetota</taxon>
        <taxon>Actinomycetes</taxon>
        <taxon>Kitasatosporales</taxon>
        <taxon>Streptomycetaceae</taxon>
        <taxon>Streptomyces</taxon>
        <taxon>Streptomyces aurantiacus group</taxon>
    </lineage>
</organism>
<gene>
    <name evidence="7" type="ORF">GCM10017557_36000</name>
</gene>
<proteinExistence type="predicted"/>
<dbReference type="InterPro" id="IPR001387">
    <property type="entry name" value="Cro/C1-type_HTH"/>
</dbReference>
<dbReference type="InterPro" id="IPR027417">
    <property type="entry name" value="P-loop_NTPase"/>
</dbReference>